<accession>A0A6L6X8R0</accession>
<evidence type="ECO:0000256" key="1">
    <source>
        <dbReference type="SAM" id="MobiDB-lite"/>
    </source>
</evidence>
<keyword evidence="3" id="KW-1185">Reference proteome</keyword>
<dbReference type="Proteomes" id="UP000483802">
    <property type="component" value="Unassembled WGS sequence"/>
</dbReference>
<dbReference type="EMBL" id="WPNZ01000031">
    <property type="protein sequence ID" value="MVO90313.1"/>
    <property type="molecule type" value="Genomic_DNA"/>
</dbReference>
<dbReference type="RefSeq" id="WP_157169317.1">
    <property type="nucleotide sequence ID" value="NZ_WPNZ01000031.1"/>
</dbReference>
<organism evidence="2 3">
    <name type="scientific">Streptomyces typhae</name>
    <dbReference type="NCBI Taxonomy" id="2681492"/>
    <lineage>
        <taxon>Bacteria</taxon>
        <taxon>Bacillati</taxon>
        <taxon>Actinomycetota</taxon>
        <taxon>Actinomycetes</taxon>
        <taxon>Kitasatosporales</taxon>
        <taxon>Streptomycetaceae</taxon>
        <taxon>Streptomyces</taxon>
    </lineage>
</organism>
<name>A0A6L6X8R0_9ACTN</name>
<evidence type="ECO:0000313" key="2">
    <source>
        <dbReference type="EMBL" id="MVO90313.1"/>
    </source>
</evidence>
<comment type="caution">
    <text evidence="2">The sequence shown here is derived from an EMBL/GenBank/DDBJ whole genome shotgun (WGS) entry which is preliminary data.</text>
</comment>
<sequence>MPHTAPDVHVHLALHPQHASAVVATLTGRPLHTAHATLATERFQPVTDTTMLLARIDHAELHYASTAAVLLRDAGITVHVTEQLREVIHHPGTRLNQAEIRLASNKAQKIHDDIQSRQLTIHLHAYDGRTTVTVGVSDADRDGPAAPAAAAKKGVTVVCGRQTPTLVSLPPLTFLGSGWLRCTGVCRRGAQWVSGPVNERTVSSPRSAGDLNLLSDRHTPPVRDVALPDVDADSTNRTQSHDRTTTAPPPHHRAAASQQFCPGTRPRRLWEAALSRAGRR</sequence>
<protein>
    <submittedName>
        <fullName evidence="2">Uncharacterized protein</fullName>
    </submittedName>
</protein>
<gene>
    <name evidence="2" type="ORF">GPA10_37585</name>
</gene>
<evidence type="ECO:0000313" key="3">
    <source>
        <dbReference type="Proteomes" id="UP000483802"/>
    </source>
</evidence>
<proteinExistence type="predicted"/>
<feature type="region of interest" description="Disordered" evidence="1">
    <location>
        <begin position="196"/>
        <end position="262"/>
    </location>
</feature>
<dbReference type="AlphaFoldDB" id="A0A6L6X8R0"/>
<reference evidence="2 3" key="1">
    <citation type="submission" date="2019-11" db="EMBL/GenBank/DDBJ databases">
        <title>Streptomyces typhae sp. nov., a novel endophytic actinomycete isolated from the root of cattail pollen (Typha angustifolia L.).</title>
        <authorList>
            <person name="Peng C."/>
        </authorList>
    </citation>
    <scope>NUCLEOTIDE SEQUENCE [LARGE SCALE GENOMIC DNA]</scope>
    <source>
        <strain evidence="3">p1417</strain>
    </source>
</reference>